<keyword evidence="2" id="KW-0812">Transmembrane</keyword>
<sequence>MFCSDYSGVAESSDSEDGKPCHVDKTQPYKHPSASAATKMTSTHNDGTTSKTQPKTSTSSGHGTRHTQKKPVTVHDNWLIMPYLSECFNCQQTYESFCQLALKLLRLPKAHMVLAICATIVIFLLVSAVALTYKVLLIQAKLETLQLWSPALKNLYRDKMHSDIYVKQSPGHSALVF</sequence>
<dbReference type="Proteomes" id="UP000597762">
    <property type="component" value="Unassembled WGS sequence"/>
</dbReference>
<evidence type="ECO:0000256" key="1">
    <source>
        <dbReference type="SAM" id="MobiDB-lite"/>
    </source>
</evidence>
<feature type="compositionally biased region" description="Low complexity" evidence="1">
    <location>
        <begin position="48"/>
        <end position="62"/>
    </location>
</feature>
<name>A0A812CM09_ACAPH</name>
<feature type="transmembrane region" description="Helical" evidence="2">
    <location>
        <begin position="112"/>
        <end position="133"/>
    </location>
</feature>
<evidence type="ECO:0000313" key="4">
    <source>
        <dbReference type="Proteomes" id="UP000597762"/>
    </source>
</evidence>
<accession>A0A812CM09</accession>
<feature type="compositionally biased region" description="Polar residues" evidence="1">
    <location>
        <begin position="35"/>
        <end position="47"/>
    </location>
</feature>
<organism evidence="3 4">
    <name type="scientific">Acanthosepion pharaonis</name>
    <name type="common">Pharaoh cuttlefish</name>
    <name type="synonym">Sepia pharaonis</name>
    <dbReference type="NCBI Taxonomy" id="158019"/>
    <lineage>
        <taxon>Eukaryota</taxon>
        <taxon>Metazoa</taxon>
        <taxon>Spiralia</taxon>
        <taxon>Lophotrochozoa</taxon>
        <taxon>Mollusca</taxon>
        <taxon>Cephalopoda</taxon>
        <taxon>Coleoidea</taxon>
        <taxon>Decapodiformes</taxon>
        <taxon>Sepiida</taxon>
        <taxon>Sepiina</taxon>
        <taxon>Sepiidae</taxon>
        <taxon>Acanthosepion</taxon>
    </lineage>
</organism>
<proteinExistence type="predicted"/>
<comment type="caution">
    <text evidence="3">The sequence shown here is derived from an EMBL/GenBank/DDBJ whole genome shotgun (WGS) entry which is preliminary data.</text>
</comment>
<dbReference type="AlphaFoldDB" id="A0A812CM09"/>
<keyword evidence="4" id="KW-1185">Reference proteome</keyword>
<evidence type="ECO:0000313" key="3">
    <source>
        <dbReference type="EMBL" id="CAE1272710.1"/>
    </source>
</evidence>
<evidence type="ECO:0000256" key="2">
    <source>
        <dbReference type="SAM" id="Phobius"/>
    </source>
</evidence>
<reference evidence="3" key="1">
    <citation type="submission" date="2021-01" db="EMBL/GenBank/DDBJ databases">
        <authorList>
            <person name="Li R."/>
            <person name="Bekaert M."/>
        </authorList>
    </citation>
    <scope>NUCLEOTIDE SEQUENCE</scope>
    <source>
        <strain evidence="3">Farmed</strain>
    </source>
</reference>
<feature type="compositionally biased region" description="Basic and acidic residues" evidence="1">
    <location>
        <begin position="16"/>
        <end position="27"/>
    </location>
</feature>
<feature type="region of interest" description="Disordered" evidence="1">
    <location>
        <begin position="1"/>
        <end position="70"/>
    </location>
</feature>
<keyword evidence="2" id="KW-1133">Transmembrane helix</keyword>
<dbReference type="OrthoDB" id="74360at2759"/>
<keyword evidence="2" id="KW-0472">Membrane</keyword>
<dbReference type="EMBL" id="CAHIKZ030001695">
    <property type="protein sequence ID" value="CAE1272710.1"/>
    <property type="molecule type" value="Genomic_DNA"/>
</dbReference>
<gene>
    <name evidence="3" type="ORF">SPHA_37794</name>
</gene>
<protein>
    <submittedName>
        <fullName evidence="3">Uncharacterized protein</fullName>
    </submittedName>
</protein>